<comment type="caution">
    <text evidence="9">The sequence shown here is derived from an EMBL/GenBank/DDBJ whole genome shotgun (WGS) entry which is preliminary data.</text>
</comment>
<evidence type="ECO:0000313" key="9">
    <source>
        <dbReference type="EMBL" id="RKF79632.1"/>
    </source>
</evidence>
<keyword evidence="4" id="KW-0805">Transcription regulation</keyword>
<proteinExistence type="inferred from homology"/>
<sequence length="375" mass="41663">MLKCDLRSSGSQTLAKSKTSSPDLHGFGRTQVDSLKFVADKELSIDNETMSLLASQPSDKLNFTYPLSIDASNSSEKISNVKVKPPSDSNKLNFVTPSPKQDSLFENQFTKDFEQKPLKKIDYEQQGNHTFPLTPQSGQSHSHILRCNSSLDSPSVCRTEPSFQSSLVWNQENPLISTYQSSQSFDQIASHLTAEVLALQAQTRLSHNSTDSCGLEGNFSPANFNEKMNLIHEPSSTNVRLLRQHSSLNDISLKYQKVKKHDKCQLDDYHRSVSPCLQIRKHKSTKFNNGEKLRSGTTNGGSSINATCNFVNYTPRDSLKILTGVAPSGSSKTKARREKEALEKRERFSQAALRAILAAGGDVDCLLKEGFRLDE</sequence>
<dbReference type="GO" id="GO:0030435">
    <property type="term" value="P:sporulation resulting in formation of a cellular spore"/>
    <property type="evidence" value="ECO:0007669"/>
    <property type="project" value="UniProtKB-KW"/>
</dbReference>
<evidence type="ECO:0000313" key="10">
    <source>
        <dbReference type="Proteomes" id="UP000285326"/>
    </source>
</evidence>
<name>A0A420IYK3_9PEZI</name>
<evidence type="ECO:0000256" key="6">
    <source>
        <dbReference type="ARBA" id="ARBA00023163"/>
    </source>
</evidence>
<organism evidence="9 10">
    <name type="scientific">Golovinomyces cichoracearum</name>
    <dbReference type="NCBI Taxonomy" id="62708"/>
    <lineage>
        <taxon>Eukaryota</taxon>
        <taxon>Fungi</taxon>
        <taxon>Dikarya</taxon>
        <taxon>Ascomycota</taxon>
        <taxon>Pezizomycotina</taxon>
        <taxon>Leotiomycetes</taxon>
        <taxon>Erysiphales</taxon>
        <taxon>Erysiphaceae</taxon>
        <taxon>Golovinomyces</taxon>
    </lineage>
</organism>
<evidence type="ECO:0000256" key="1">
    <source>
        <dbReference type="ARBA" id="ARBA00008881"/>
    </source>
</evidence>
<keyword evidence="5" id="KW-0010">Activator</keyword>
<dbReference type="InterPro" id="IPR040112">
    <property type="entry name" value="WetA"/>
</dbReference>
<gene>
    <name evidence="9" type="ORF">GcM1_200014</name>
</gene>
<dbReference type="Proteomes" id="UP000285326">
    <property type="component" value="Unassembled WGS sequence"/>
</dbReference>
<accession>A0A420IYK3</accession>
<keyword evidence="3" id="KW-0749">Sporulation</keyword>
<keyword evidence="7" id="KW-0183">Conidiation</keyword>
<protein>
    <recommendedName>
        <fullName evidence="2">Developmental regulatory protein wetA</fullName>
    </recommendedName>
</protein>
<dbReference type="PANTHER" id="PTHR22934:SF25">
    <property type="entry name" value="DEVELOPMENTAL REGULATORY PROTEIN WETA"/>
    <property type="match status" value="1"/>
</dbReference>
<reference evidence="9 10" key="1">
    <citation type="journal article" date="2018" name="BMC Genomics">
        <title>Comparative genome analyses reveal sequence features reflecting distinct modes of host-adaptation between dicot and monocot powdery mildew.</title>
        <authorList>
            <person name="Wu Y."/>
            <person name="Ma X."/>
            <person name="Pan Z."/>
            <person name="Kale S.D."/>
            <person name="Song Y."/>
            <person name="King H."/>
            <person name="Zhang Q."/>
            <person name="Presley C."/>
            <person name="Deng X."/>
            <person name="Wei C.I."/>
            <person name="Xiao S."/>
        </authorList>
    </citation>
    <scope>NUCLEOTIDE SEQUENCE [LARGE SCALE GENOMIC DNA]</scope>
    <source>
        <strain evidence="9">UMSG1</strain>
    </source>
</reference>
<evidence type="ECO:0000256" key="7">
    <source>
        <dbReference type="ARBA" id="ARBA00023321"/>
    </source>
</evidence>
<dbReference type="GO" id="GO:0048315">
    <property type="term" value="P:conidium formation"/>
    <property type="evidence" value="ECO:0007669"/>
    <property type="project" value="UniProtKB-KW"/>
</dbReference>
<evidence type="ECO:0000256" key="5">
    <source>
        <dbReference type="ARBA" id="ARBA00023159"/>
    </source>
</evidence>
<evidence type="ECO:0000256" key="2">
    <source>
        <dbReference type="ARBA" id="ARBA00015342"/>
    </source>
</evidence>
<evidence type="ECO:0000256" key="4">
    <source>
        <dbReference type="ARBA" id="ARBA00023015"/>
    </source>
</evidence>
<dbReference type="EMBL" id="MCBS01020064">
    <property type="protein sequence ID" value="RKF79632.1"/>
    <property type="molecule type" value="Genomic_DNA"/>
</dbReference>
<evidence type="ECO:0000256" key="8">
    <source>
        <dbReference type="SAM" id="MobiDB-lite"/>
    </source>
</evidence>
<feature type="compositionally biased region" description="Polar residues" evidence="8">
    <location>
        <begin position="8"/>
        <end position="22"/>
    </location>
</feature>
<keyword evidence="6" id="KW-0804">Transcription</keyword>
<comment type="similarity">
    <text evidence="1">Belongs to the wetA family.</text>
</comment>
<dbReference type="AlphaFoldDB" id="A0A420IYK3"/>
<evidence type="ECO:0000256" key="3">
    <source>
        <dbReference type="ARBA" id="ARBA00022969"/>
    </source>
</evidence>
<feature type="region of interest" description="Disordered" evidence="8">
    <location>
        <begin position="1"/>
        <end position="25"/>
    </location>
</feature>
<dbReference type="PANTHER" id="PTHR22934">
    <property type="entry name" value="PROTEIN ESC1/WETA-RELATED"/>
    <property type="match status" value="1"/>
</dbReference>